<keyword evidence="4" id="KW-1185">Reference proteome</keyword>
<keyword evidence="2" id="KW-0732">Signal</keyword>
<sequence>MRFWTEPFSLLLLTVSLLCVAEGNLTNCTKARPFLTKRQPGRIHSSLLVGKQRKRKLNIDHSKKLHGGKWRKDNNTYQDKTVKKQQHVFKGKSKLNVNIQDKPIHWKKLHEMNDSKTSKHNKPTRKHQRIFQGKRKSQIDIQGEQAKSPVMYTSQNGQDQYLTVRTNQHPLGTPLIPQQSQGTQINPNLPSKTFLVTVYGDQIEGAEERLRDALAEQQPTKCPSKCESTPCKQTEEACPCDETVDEAQANQAVSLQAGGPKLILFPNAGRPFGREGCICPCCLCSCSEPGHENYKCGCQNSPSAPCPCSSAMNASIQPLTSSVGSNSSPVYPGTSAVATGNQVASWTGGTSSCPCSCCPCACTQPQMYPNYQCGCASQSPTPCPCNNQGWNYDQSGAENNIARSSENSPYTSSVPTNNGPVVQTFRSGDYQFESSCDCYCCPCSCPGTKYSAYENSQCTCGQDNQATCTCRRSEVRNMN</sequence>
<gene>
    <name evidence="3" type="ORF">PACLA_8A072531</name>
</gene>
<dbReference type="AlphaFoldDB" id="A0A7D9DC24"/>
<evidence type="ECO:0000256" key="2">
    <source>
        <dbReference type="SAM" id="SignalP"/>
    </source>
</evidence>
<feature type="signal peptide" evidence="2">
    <location>
        <begin position="1"/>
        <end position="23"/>
    </location>
</feature>
<protein>
    <submittedName>
        <fullName evidence="3">Uncharacterized protein</fullName>
    </submittedName>
</protein>
<comment type="caution">
    <text evidence="3">The sequence shown here is derived from an EMBL/GenBank/DDBJ whole genome shotgun (WGS) entry which is preliminary data.</text>
</comment>
<accession>A0A7D9DC24</accession>
<proteinExistence type="predicted"/>
<reference evidence="3" key="1">
    <citation type="submission" date="2020-04" db="EMBL/GenBank/DDBJ databases">
        <authorList>
            <person name="Alioto T."/>
            <person name="Alioto T."/>
            <person name="Gomez Garrido J."/>
        </authorList>
    </citation>
    <scope>NUCLEOTIDE SEQUENCE</scope>
    <source>
        <strain evidence="3">A484AB</strain>
    </source>
</reference>
<organism evidence="3 4">
    <name type="scientific">Paramuricea clavata</name>
    <name type="common">Red gorgonian</name>
    <name type="synonym">Violescent sea-whip</name>
    <dbReference type="NCBI Taxonomy" id="317549"/>
    <lineage>
        <taxon>Eukaryota</taxon>
        <taxon>Metazoa</taxon>
        <taxon>Cnidaria</taxon>
        <taxon>Anthozoa</taxon>
        <taxon>Octocorallia</taxon>
        <taxon>Malacalcyonacea</taxon>
        <taxon>Plexauridae</taxon>
        <taxon>Paramuricea</taxon>
    </lineage>
</organism>
<evidence type="ECO:0000313" key="4">
    <source>
        <dbReference type="Proteomes" id="UP001152795"/>
    </source>
</evidence>
<dbReference type="EMBL" id="CACRXK020000459">
    <property type="protein sequence ID" value="CAB3982053.1"/>
    <property type="molecule type" value="Genomic_DNA"/>
</dbReference>
<feature type="chain" id="PRO_5043814792" evidence="2">
    <location>
        <begin position="24"/>
        <end position="479"/>
    </location>
</feature>
<feature type="region of interest" description="Disordered" evidence="1">
    <location>
        <begin position="114"/>
        <end position="137"/>
    </location>
</feature>
<name>A0A7D9DC24_PARCT</name>
<evidence type="ECO:0000256" key="1">
    <source>
        <dbReference type="SAM" id="MobiDB-lite"/>
    </source>
</evidence>
<dbReference type="Proteomes" id="UP001152795">
    <property type="component" value="Unassembled WGS sequence"/>
</dbReference>
<feature type="compositionally biased region" description="Basic residues" evidence="1">
    <location>
        <begin position="118"/>
        <end position="136"/>
    </location>
</feature>
<evidence type="ECO:0000313" key="3">
    <source>
        <dbReference type="EMBL" id="CAB3982053.1"/>
    </source>
</evidence>